<name>A0A4Y2H5F5_ARAVE</name>
<accession>A0A4Y2H5F5</accession>
<gene>
    <name evidence="1" type="ORF">AVEN_17065_1</name>
</gene>
<dbReference type="AlphaFoldDB" id="A0A4Y2H5F5"/>
<sequence length="118" mass="13641">MKGKAYTGFRRADSKTTKRIVQDVPREERKMGPACNSRKCQESRKRGCDTIPGQERQSLFGEFWLTMSWDLKNMFACSPVDIKSTKRKTVKGNDMRQICLLFSPTLHFATSNNMRKVD</sequence>
<dbReference type="EMBL" id="BGPR01001770">
    <property type="protein sequence ID" value="GBM61522.1"/>
    <property type="molecule type" value="Genomic_DNA"/>
</dbReference>
<evidence type="ECO:0000313" key="2">
    <source>
        <dbReference type="Proteomes" id="UP000499080"/>
    </source>
</evidence>
<proteinExistence type="predicted"/>
<reference evidence="1 2" key="1">
    <citation type="journal article" date="2019" name="Sci. Rep.">
        <title>Orb-weaving spider Araneus ventricosus genome elucidates the spidroin gene catalogue.</title>
        <authorList>
            <person name="Kono N."/>
            <person name="Nakamura H."/>
            <person name="Ohtoshi R."/>
            <person name="Moran D.A.P."/>
            <person name="Shinohara A."/>
            <person name="Yoshida Y."/>
            <person name="Fujiwara M."/>
            <person name="Mori M."/>
            <person name="Tomita M."/>
            <person name="Arakawa K."/>
        </authorList>
    </citation>
    <scope>NUCLEOTIDE SEQUENCE [LARGE SCALE GENOMIC DNA]</scope>
</reference>
<organism evidence="1 2">
    <name type="scientific">Araneus ventricosus</name>
    <name type="common">Orbweaver spider</name>
    <name type="synonym">Epeira ventricosa</name>
    <dbReference type="NCBI Taxonomy" id="182803"/>
    <lineage>
        <taxon>Eukaryota</taxon>
        <taxon>Metazoa</taxon>
        <taxon>Ecdysozoa</taxon>
        <taxon>Arthropoda</taxon>
        <taxon>Chelicerata</taxon>
        <taxon>Arachnida</taxon>
        <taxon>Araneae</taxon>
        <taxon>Araneomorphae</taxon>
        <taxon>Entelegynae</taxon>
        <taxon>Araneoidea</taxon>
        <taxon>Araneidae</taxon>
        <taxon>Araneus</taxon>
    </lineage>
</organism>
<keyword evidence="2" id="KW-1185">Reference proteome</keyword>
<protein>
    <submittedName>
        <fullName evidence="1">Uncharacterized protein</fullName>
    </submittedName>
</protein>
<evidence type="ECO:0000313" key="1">
    <source>
        <dbReference type="EMBL" id="GBM61522.1"/>
    </source>
</evidence>
<dbReference type="OrthoDB" id="6630129at2759"/>
<comment type="caution">
    <text evidence="1">The sequence shown here is derived from an EMBL/GenBank/DDBJ whole genome shotgun (WGS) entry which is preliminary data.</text>
</comment>
<dbReference type="Proteomes" id="UP000499080">
    <property type="component" value="Unassembled WGS sequence"/>
</dbReference>